<gene>
    <name evidence="4" type="ORF">TGVAND_277880</name>
</gene>
<reference evidence="4 5" key="1">
    <citation type="submission" date="2014-08" db="EMBL/GenBank/DDBJ databases">
        <authorList>
            <person name="Sibley D."/>
            <person name="Venepally P."/>
            <person name="Karamycheva S."/>
            <person name="Hadjithomas M."/>
            <person name="Khan A."/>
            <person name="Brunk B."/>
            <person name="Roos D."/>
            <person name="Caler E."/>
            <person name="Lorenzi H."/>
        </authorList>
    </citation>
    <scope>NUCLEOTIDE SEQUENCE [LARGE SCALE GENOMIC DNA]</scope>
    <source>
        <strain evidence="4 5">VAND</strain>
    </source>
</reference>
<dbReference type="AlphaFoldDB" id="A0A086Q9W0"/>
<dbReference type="OrthoDB" id="333749at2759"/>
<feature type="region of interest" description="Disordered" evidence="1">
    <location>
        <begin position="119"/>
        <end position="138"/>
    </location>
</feature>
<comment type="caution">
    <text evidence="4">The sequence shown here is derived from an EMBL/GenBank/DDBJ whole genome shotgun (WGS) entry which is preliminary data.</text>
</comment>
<dbReference type="PROSITE" id="PS51111">
    <property type="entry name" value="REJ"/>
    <property type="match status" value="1"/>
</dbReference>
<feature type="domain" description="REJ" evidence="3">
    <location>
        <begin position="1"/>
        <end position="45"/>
    </location>
</feature>
<accession>A0A086Q9W0</accession>
<feature type="region of interest" description="Disordered" evidence="1">
    <location>
        <begin position="1"/>
        <end position="61"/>
    </location>
</feature>
<evidence type="ECO:0000256" key="2">
    <source>
        <dbReference type="SAM" id="Phobius"/>
    </source>
</evidence>
<evidence type="ECO:0000313" key="5">
    <source>
        <dbReference type="Proteomes" id="UP000028840"/>
    </source>
</evidence>
<feature type="transmembrane region" description="Helical" evidence="2">
    <location>
        <begin position="179"/>
        <end position="204"/>
    </location>
</feature>
<dbReference type="EMBL" id="AEYJ02000532">
    <property type="protein sequence ID" value="KFH09392.1"/>
    <property type="molecule type" value="Genomic_DNA"/>
</dbReference>
<sequence>MQSLSLSRSAALAGSHSSSSSSSASSSSSSASSSSSSASSFSSSASFASSSSASSFSSSSSSLDCCRERSAAGVSEFSSFHIRRETFVPPKNRERPRSSPTLSFSFSSFLPSVFASASSRMSSSPSVAPHRREGTPRRGRIIGKSCGCARVFRRFLRLLSLRKSHLLSSVSSSLPAQRYLLLLPLCILLLLAAAASITTVFFLLTLPLRFSSPFSFFSVFSPPSSSLSSSLSSSPSYFFPFDHRPFGAPSPVSAPRLPLSASDVPWPPAKSLRSPQPSLSRFFRLASPLPASASARHSPLALETLQMQPRRLYSSRTIQVGPPETYTGFSVDALWSAFLSAPQEYFLVLWFLTSLAMFACFCSWVCEQRSFQRAVLVSP</sequence>
<keyword evidence="2" id="KW-0472">Membrane</keyword>
<evidence type="ECO:0000313" key="4">
    <source>
        <dbReference type="EMBL" id="KFH09392.1"/>
    </source>
</evidence>
<reference evidence="4 5" key="2">
    <citation type="journal article" date="2015" name="Eukaryot. Cell">
        <title>Genetic mapping reveals that sinefungin resistance in Toxoplasma gondii is controlled by a putative amino acid transporter locus that can be used as a negative selectable marker.</title>
        <authorList>
            <person name="Behnke M.S."/>
            <person name="Khan A."/>
            <person name="Sibley L.D."/>
        </authorList>
    </citation>
    <scope>NUCLEOTIDE SEQUENCE [LARGE SCALE GENOMIC DNA]</scope>
    <source>
        <strain evidence="4 5">VAND</strain>
    </source>
</reference>
<keyword evidence="2 4" id="KW-0812">Transmembrane</keyword>
<name>A0A086Q9W0_TOXGO</name>
<dbReference type="Proteomes" id="UP000028840">
    <property type="component" value="Unassembled WGS sequence"/>
</dbReference>
<keyword evidence="2" id="KW-1133">Transmembrane helix</keyword>
<dbReference type="InterPro" id="IPR014010">
    <property type="entry name" value="REJ_dom"/>
</dbReference>
<evidence type="ECO:0000256" key="1">
    <source>
        <dbReference type="SAM" id="MobiDB-lite"/>
    </source>
</evidence>
<feature type="compositionally biased region" description="Low complexity" evidence="1">
    <location>
        <begin position="119"/>
        <end position="128"/>
    </location>
</feature>
<dbReference type="VEuPathDB" id="ToxoDB:TGVAND_277880"/>
<protein>
    <submittedName>
        <fullName evidence="4">Putative transmembrane protein</fullName>
    </submittedName>
</protein>
<proteinExistence type="predicted"/>
<feature type="transmembrane region" description="Helical" evidence="2">
    <location>
        <begin position="345"/>
        <end position="366"/>
    </location>
</feature>
<dbReference type="GO" id="GO:0016020">
    <property type="term" value="C:membrane"/>
    <property type="evidence" value="ECO:0007669"/>
    <property type="project" value="UniProtKB-SubCell"/>
</dbReference>
<organism evidence="4 5">
    <name type="scientific">Toxoplasma gondii VAND</name>
    <dbReference type="NCBI Taxonomy" id="933077"/>
    <lineage>
        <taxon>Eukaryota</taxon>
        <taxon>Sar</taxon>
        <taxon>Alveolata</taxon>
        <taxon>Apicomplexa</taxon>
        <taxon>Conoidasida</taxon>
        <taxon>Coccidia</taxon>
        <taxon>Eucoccidiorida</taxon>
        <taxon>Eimeriorina</taxon>
        <taxon>Sarcocystidae</taxon>
        <taxon>Toxoplasma</taxon>
    </lineage>
</organism>
<evidence type="ECO:0000259" key="3">
    <source>
        <dbReference type="PROSITE" id="PS51111"/>
    </source>
</evidence>